<feature type="chain" id="PRO_5041399774" description="Antitoxin component YwqK of YwqJK toxin-antitoxin module" evidence="1">
    <location>
        <begin position="23"/>
        <end position="391"/>
    </location>
</feature>
<accession>A0AA51X8H3</accession>
<feature type="signal peptide" evidence="1">
    <location>
        <begin position="1"/>
        <end position="22"/>
    </location>
</feature>
<dbReference type="Gene3D" id="2.180.10.10">
    <property type="entry name" value="RHS repeat-associated core"/>
    <property type="match status" value="1"/>
</dbReference>
<protein>
    <recommendedName>
        <fullName evidence="4">Antitoxin component YwqK of YwqJK toxin-antitoxin module</fullName>
    </recommendedName>
</protein>
<evidence type="ECO:0000313" key="3">
    <source>
        <dbReference type="Proteomes" id="UP001239782"/>
    </source>
</evidence>
<evidence type="ECO:0000256" key="1">
    <source>
        <dbReference type="SAM" id="SignalP"/>
    </source>
</evidence>
<dbReference type="Proteomes" id="UP001239782">
    <property type="component" value="Chromosome"/>
</dbReference>
<name>A0AA51X8H3_9GAMM</name>
<keyword evidence="1" id="KW-0732">Signal</keyword>
<proteinExistence type="predicted"/>
<dbReference type="EMBL" id="CP133548">
    <property type="protein sequence ID" value="WMS88929.1"/>
    <property type="molecule type" value="Genomic_DNA"/>
</dbReference>
<gene>
    <name evidence="2" type="ORF">Q9312_08440</name>
</gene>
<evidence type="ECO:0000313" key="2">
    <source>
        <dbReference type="EMBL" id="WMS88929.1"/>
    </source>
</evidence>
<evidence type="ECO:0008006" key="4">
    <source>
        <dbReference type="Google" id="ProtNLM"/>
    </source>
</evidence>
<sequence>MKSTFYGLTLLLGLLVNQNLLAEAGAPSKQATAELTTNKFFRHIMFRESPYASYRGIHAVEEKLPKDLAHYQFQYDQQGRVIDIAYQINDRLIRDNQVWDSFIWFAPRVSIRYESNKEIHQYYDLSNNQVAVHGQVYQAEYALNKQGERVSLKFYDQSGAPVESEWNIHRYEWRHANGKVYEKRFNLDNEQQPLRPVLEFYEVELEYNQKGQLAFMRNLGLTGEPTNNSSGAGIDRIVYDHNGNFVRWQVYDKDGKPVEGNRPMVHIGEHLYDEFGNKVGMRGFDRYGKRIPFSWGAFEHVSVFDKHGNQSEHLIYQADGRLDRRLSIEYTEQLTEVEWLRSLTEAGDLIASPMLGGAATMKLVYHDDGTVERQLFNADGTPYVPQQAKSN</sequence>
<dbReference type="RefSeq" id="WP_309204148.1">
    <property type="nucleotide sequence ID" value="NZ_CP133548.1"/>
</dbReference>
<keyword evidence="3" id="KW-1185">Reference proteome</keyword>
<organism evidence="2 3">
    <name type="scientific">Pleionea litopenaei</name>
    <dbReference type="NCBI Taxonomy" id="3070815"/>
    <lineage>
        <taxon>Bacteria</taxon>
        <taxon>Pseudomonadati</taxon>
        <taxon>Pseudomonadota</taxon>
        <taxon>Gammaproteobacteria</taxon>
        <taxon>Oceanospirillales</taxon>
        <taxon>Pleioneaceae</taxon>
        <taxon>Pleionea</taxon>
    </lineage>
</organism>
<dbReference type="KEGG" id="plei:Q9312_08440"/>
<reference evidence="2 3" key="1">
    <citation type="submission" date="2023-08" db="EMBL/GenBank/DDBJ databases">
        <title>Pleionea litopenaei sp. nov., isolated from stomach of juvenile Litopenaeus vannamei.</title>
        <authorList>
            <person name="Rho A.M."/>
            <person name="Hwang C.Y."/>
        </authorList>
    </citation>
    <scope>NUCLEOTIDE SEQUENCE [LARGE SCALE GENOMIC DNA]</scope>
    <source>
        <strain evidence="2 3">HL-JVS1</strain>
    </source>
</reference>
<dbReference type="AlphaFoldDB" id="A0AA51X8H3"/>